<dbReference type="InterPro" id="IPR010930">
    <property type="entry name" value="Flg_bb/hook_C_dom"/>
</dbReference>
<dbReference type="PANTHER" id="PTHR30435">
    <property type="entry name" value="FLAGELLAR PROTEIN"/>
    <property type="match status" value="1"/>
</dbReference>
<proteinExistence type="inferred from homology"/>
<dbReference type="InterPro" id="IPR037058">
    <property type="entry name" value="Falgellar_hook_FlgE_sf"/>
</dbReference>
<dbReference type="NCBIfam" id="NF004238">
    <property type="entry name" value="PRK05682.1-1"/>
    <property type="match status" value="1"/>
</dbReference>
<keyword evidence="9" id="KW-0966">Cell projection</keyword>
<dbReference type="AlphaFoldDB" id="A0A3B0XRC0"/>
<evidence type="ECO:0000256" key="2">
    <source>
        <dbReference type="ARBA" id="ARBA00009677"/>
    </source>
</evidence>
<reference evidence="9" key="1">
    <citation type="submission" date="2018-06" db="EMBL/GenBank/DDBJ databases">
        <authorList>
            <person name="Zhirakovskaya E."/>
        </authorList>
    </citation>
    <scope>NUCLEOTIDE SEQUENCE</scope>
</reference>
<feature type="domain" description="Flagellar hook protein FlgE D2" evidence="7">
    <location>
        <begin position="191"/>
        <end position="333"/>
    </location>
</feature>
<gene>
    <name evidence="9" type="ORF">MNBD_GAMMA09-81</name>
</gene>
<dbReference type="GO" id="GO:0009424">
    <property type="term" value="C:bacterial-type flagellum hook"/>
    <property type="evidence" value="ECO:0007669"/>
    <property type="project" value="TreeGrafter"/>
</dbReference>
<evidence type="ECO:0000313" key="9">
    <source>
        <dbReference type="EMBL" id="VAW70985.1"/>
    </source>
</evidence>
<keyword evidence="9" id="KW-0969">Cilium</keyword>
<evidence type="ECO:0000259" key="6">
    <source>
        <dbReference type="Pfam" id="PF06429"/>
    </source>
</evidence>
<dbReference type="InterPro" id="IPR001444">
    <property type="entry name" value="Flag_bb_rod_N"/>
</dbReference>
<dbReference type="InterPro" id="IPR020013">
    <property type="entry name" value="Flagellar_FlgE/F/G"/>
</dbReference>
<dbReference type="EMBL" id="UOFI01000214">
    <property type="protein sequence ID" value="VAW70985.1"/>
    <property type="molecule type" value="Genomic_DNA"/>
</dbReference>
<feature type="domain" description="Flagellar basal-body/hook protein C-terminal" evidence="6">
    <location>
        <begin position="406"/>
        <end position="451"/>
    </location>
</feature>
<protein>
    <recommendedName>
        <fullName evidence="3">Flagellar hook protein FlgE</fullName>
    </recommendedName>
</protein>
<dbReference type="NCBIfam" id="TIGR03506">
    <property type="entry name" value="FlgEFG_subfam"/>
    <property type="match status" value="1"/>
</dbReference>
<dbReference type="InterPro" id="IPR037925">
    <property type="entry name" value="FlgE/F/G-like"/>
</dbReference>
<organism evidence="9">
    <name type="scientific">hydrothermal vent metagenome</name>
    <dbReference type="NCBI Taxonomy" id="652676"/>
    <lineage>
        <taxon>unclassified sequences</taxon>
        <taxon>metagenomes</taxon>
        <taxon>ecological metagenomes</taxon>
    </lineage>
</organism>
<dbReference type="GO" id="GO:0071978">
    <property type="term" value="P:bacterial-type flagellum-dependent swarming motility"/>
    <property type="evidence" value="ECO:0007669"/>
    <property type="project" value="TreeGrafter"/>
</dbReference>
<dbReference type="GO" id="GO:0009425">
    <property type="term" value="C:bacterial-type flagellum basal body"/>
    <property type="evidence" value="ECO:0007669"/>
    <property type="project" value="UniProtKB-SubCell"/>
</dbReference>
<sequence>MTFSTSLSGLNAASADLDVTSNNIANVATTGFKGSRAEFADVFAASPLGTTSNAIGSGVQLAAVSQQFGQGNLDFTENTLDMAVTGEGFFVLKPNQTSSDLSYSRAGAFQVDQNGLVANSAGQILQVFPVDSLTGIVGTTSLTGTIPLQVPNTVGSPQASTAVNINLNLPAGLTPAIDPAAAGGIDDEFNAALATVPVSAVTPSTANYNNATSATVFDSQGNSHILSMYYVMTDELNNTWEVRSTLDGFPLQIGTPVPPATTSISPATLDFNSSGVLDLVNSTGNGAINFDAYTLTNGAAPLDLTIDYTSQGNTITQEAQGDFSVQFLSQDGFSTGRLAGLEVDDSGLVRASFTNGQTTALGKIALARFDNPQGLRQTGNTSWVETVESGPVIGGEAGTGNLGLIQSGALETSNIDLTAELVNLITAQRNFQANSKAIETANTITQTIINIT</sequence>
<comment type="similarity">
    <text evidence="2">Belongs to the flagella basal body rod proteins family.</text>
</comment>
<dbReference type="InterPro" id="IPR053967">
    <property type="entry name" value="LlgE_F_G-like_D1"/>
</dbReference>
<dbReference type="Pfam" id="PF22692">
    <property type="entry name" value="LlgE_F_G_D1"/>
    <property type="match status" value="1"/>
</dbReference>
<comment type="subcellular location">
    <subcellularLocation>
        <location evidence="1">Bacterial flagellum basal body</location>
    </subcellularLocation>
</comment>
<evidence type="ECO:0000256" key="4">
    <source>
        <dbReference type="ARBA" id="ARBA00023143"/>
    </source>
</evidence>
<dbReference type="PANTHER" id="PTHR30435:SF1">
    <property type="entry name" value="FLAGELLAR HOOK PROTEIN FLGE"/>
    <property type="match status" value="1"/>
</dbReference>
<dbReference type="Gene3D" id="2.60.98.20">
    <property type="entry name" value="Flagellar hook protein FlgE"/>
    <property type="match status" value="1"/>
</dbReference>
<evidence type="ECO:0000256" key="1">
    <source>
        <dbReference type="ARBA" id="ARBA00004117"/>
    </source>
</evidence>
<evidence type="ECO:0000259" key="8">
    <source>
        <dbReference type="Pfam" id="PF22692"/>
    </source>
</evidence>
<accession>A0A3B0XRC0</accession>
<dbReference type="Pfam" id="PF07559">
    <property type="entry name" value="FlgE_D2"/>
    <property type="match status" value="1"/>
</dbReference>
<name>A0A3B0XRC0_9ZZZZ</name>
<dbReference type="SUPFAM" id="SSF117143">
    <property type="entry name" value="Flagellar hook protein flgE"/>
    <property type="match status" value="1"/>
</dbReference>
<feature type="domain" description="Flagellar basal body rod protein N-terminal" evidence="5">
    <location>
        <begin position="5"/>
        <end position="33"/>
    </location>
</feature>
<feature type="domain" description="Flagellar hook protein FlgE/F/G-like D1" evidence="8">
    <location>
        <begin position="83"/>
        <end position="152"/>
    </location>
</feature>
<evidence type="ECO:0000259" key="5">
    <source>
        <dbReference type="Pfam" id="PF00460"/>
    </source>
</evidence>
<evidence type="ECO:0000259" key="7">
    <source>
        <dbReference type="Pfam" id="PF07559"/>
    </source>
</evidence>
<keyword evidence="9" id="KW-0282">Flagellum</keyword>
<keyword evidence="4" id="KW-0975">Bacterial flagellum</keyword>
<dbReference type="InterPro" id="IPR011491">
    <property type="entry name" value="FlgE_D2"/>
</dbReference>
<dbReference type="InterPro" id="IPR019776">
    <property type="entry name" value="Flagellar_basal_body_rod_CS"/>
</dbReference>
<dbReference type="PROSITE" id="PS00588">
    <property type="entry name" value="FLAGELLA_BB_ROD"/>
    <property type="match status" value="1"/>
</dbReference>
<dbReference type="Pfam" id="PF00460">
    <property type="entry name" value="Flg_bb_rod"/>
    <property type="match status" value="1"/>
</dbReference>
<evidence type="ECO:0000256" key="3">
    <source>
        <dbReference type="ARBA" id="ARBA00019015"/>
    </source>
</evidence>
<dbReference type="GO" id="GO:0005829">
    <property type="term" value="C:cytosol"/>
    <property type="evidence" value="ECO:0007669"/>
    <property type="project" value="TreeGrafter"/>
</dbReference>
<dbReference type="Pfam" id="PF06429">
    <property type="entry name" value="Flg_bbr_C"/>
    <property type="match status" value="1"/>
</dbReference>